<dbReference type="GO" id="GO:0006508">
    <property type="term" value="P:proteolysis"/>
    <property type="evidence" value="ECO:0007669"/>
    <property type="project" value="InterPro"/>
</dbReference>
<feature type="transmembrane region" description="Helical" evidence="1">
    <location>
        <begin position="31"/>
        <end position="53"/>
    </location>
</feature>
<keyword evidence="4" id="KW-1185">Reference proteome</keyword>
<sequence>MPFVICKIFNNNPRGLISPITMDGISSLVDFVAMDAVLLLSFLITSTCYFWIVARANPTLSGDHFFNIFVSSSSLIVLVLLPALLQRRNGWCLFSHVGLGVQKVFQFHTSAYEDVCVRAHQQAKTTISVDHVALKLHIDGEGTKAAIPRWKPGSSLTFNINRASFPGEEVCEEATGALVNAANDWNTSYLTVAFRRVNDFERAVFTLTYCNMNHESPTCLAVAFNPGSWSQPNTPLNVYRLAFDCQTYIPLREMFCHELGHVLGFRHENAIKDEENQPCVSFGTDNPGSIMHSNYKEWGGGIRPTDRLDARAFYEFSRCRVGSGRKRDHPIHPIRDVDPKLSIDGIHPEVPSINTGPNVVPPQPCGIM</sequence>
<feature type="transmembrane region" description="Helical" evidence="1">
    <location>
        <begin position="65"/>
        <end position="85"/>
    </location>
</feature>
<dbReference type="InterPro" id="IPR006026">
    <property type="entry name" value="Peptidase_Metallo"/>
</dbReference>
<organism evidence="3 4">
    <name type="scientific">Parascedosporium putredinis</name>
    <dbReference type="NCBI Taxonomy" id="1442378"/>
    <lineage>
        <taxon>Eukaryota</taxon>
        <taxon>Fungi</taxon>
        <taxon>Dikarya</taxon>
        <taxon>Ascomycota</taxon>
        <taxon>Pezizomycotina</taxon>
        <taxon>Sordariomycetes</taxon>
        <taxon>Hypocreomycetidae</taxon>
        <taxon>Microascales</taxon>
        <taxon>Microascaceae</taxon>
        <taxon>Parascedosporium</taxon>
    </lineage>
</organism>
<dbReference type="SMART" id="SM00235">
    <property type="entry name" value="ZnMc"/>
    <property type="match status" value="1"/>
</dbReference>
<dbReference type="InterPro" id="IPR024079">
    <property type="entry name" value="MetalloPept_cat_dom_sf"/>
</dbReference>
<feature type="domain" description="Peptidase metallopeptidase" evidence="2">
    <location>
        <begin position="146"/>
        <end position="297"/>
    </location>
</feature>
<reference evidence="3" key="1">
    <citation type="submission" date="2022-11" db="EMBL/GenBank/DDBJ databases">
        <authorList>
            <person name="Scott C."/>
            <person name="Bruce N."/>
        </authorList>
    </citation>
    <scope>NUCLEOTIDE SEQUENCE</scope>
</reference>
<name>A0A9P1M9P7_9PEZI</name>
<accession>A0A9P1M9P7</accession>
<dbReference type="AlphaFoldDB" id="A0A9P1M9P7"/>
<evidence type="ECO:0000259" key="2">
    <source>
        <dbReference type="SMART" id="SM00235"/>
    </source>
</evidence>
<proteinExistence type="predicted"/>
<gene>
    <name evidence="3" type="ORF">PPNO1_LOCUS2629</name>
</gene>
<dbReference type="GO" id="GO:0008270">
    <property type="term" value="F:zinc ion binding"/>
    <property type="evidence" value="ECO:0007669"/>
    <property type="project" value="InterPro"/>
</dbReference>
<evidence type="ECO:0000313" key="4">
    <source>
        <dbReference type="Proteomes" id="UP000838763"/>
    </source>
</evidence>
<dbReference type="Gene3D" id="3.40.390.10">
    <property type="entry name" value="Collagenase (Catalytic Domain)"/>
    <property type="match status" value="1"/>
</dbReference>
<evidence type="ECO:0000313" key="3">
    <source>
        <dbReference type="EMBL" id="CAI4212880.1"/>
    </source>
</evidence>
<dbReference type="SUPFAM" id="SSF55486">
    <property type="entry name" value="Metalloproteases ('zincins'), catalytic domain"/>
    <property type="match status" value="1"/>
</dbReference>
<keyword evidence="1" id="KW-1133">Transmembrane helix</keyword>
<evidence type="ECO:0000256" key="1">
    <source>
        <dbReference type="SAM" id="Phobius"/>
    </source>
</evidence>
<comment type="caution">
    <text evidence="3">The sequence shown here is derived from an EMBL/GenBank/DDBJ whole genome shotgun (WGS) entry which is preliminary data.</text>
</comment>
<dbReference type="EMBL" id="CALLCH030000006">
    <property type="protein sequence ID" value="CAI4212880.1"/>
    <property type="molecule type" value="Genomic_DNA"/>
</dbReference>
<keyword evidence="1" id="KW-0812">Transmembrane</keyword>
<dbReference type="OrthoDB" id="406838at2759"/>
<dbReference type="GO" id="GO:0008237">
    <property type="term" value="F:metallopeptidase activity"/>
    <property type="evidence" value="ECO:0007669"/>
    <property type="project" value="InterPro"/>
</dbReference>
<dbReference type="Proteomes" id="UP000838763">
    <property type="component" value="Unassembled WGS sequence"/>
</dbReference>
<keyword evidence="1" id="KW-0472">Membrane</keyword>
<protein>
    <recommendedName>
        <fullName evidence="2">Peptidase metallopeptidase domain-containing protein</fullName>
    </recommendedName>
</protein>